<proteinExistence type="predicted"/>
<name>M8CE27_AEGTA</name>
<accession>M8CE27</accession>
<reference evidence="2" key="1">
    <citation type="submission" date="2015-06" db="UniProtKB">
        <authorList>
            <consortium name="EnsemblPlants"/>
        </authorList>
    </citation>
    <scope>IDENTIFICATION</scope>
</reference>
<feature type="region of interest" description="Disordered" evidence="1">
    <location>
        <begin position="70"/>
        <end position="92"/>
    </location>
</feature>
<evidence type="ECO:0000256" key="1">
    <source>
        <dbReference type="SAM" id="MobiDB-lite"/>
    </source>
</evidence>
<dbReference type="AlphaFoldDB" id="M8CE27"/>
<protein>
    <submittedName>
        <fullName evidence="2">Uncharacterized protein</fullName>
    </submittedName>
</protein>
<feature type="compositionally biased region" description="Pro residues" evidence="1">
    <location>
        <begin position="80"/>
        <end position="92"/>
    </location>
</feature>
<dbReference type="PANTHER" id="PTHR33085:SF145">
    <property type="entry name" value="OS05G0302200 PROTEIN"/>
    <property type="match status" value="1"/>
</dbReference>
<dbReference type="PANTHER" id="PTHR33085">
    <property type="entry name" value="OS12G0113100 PROTEIN-RELATED"/>
    <property type="match status" value="1"/>
</dbReference>
<evidence type="ECO:0000313" key="2">
    <source>
        <dbReference type="EnsemblPlants" id="EMT32443"/>
    </source>
</evidence>
<organism evidence="2">
    <name type="scientific">Aegilops tauschii</name>
    <name type="common">Tausch's goatgrass</name>
    <name type="synonym">Aegilops squarrosa</name>
    <dbReference type="NCBI Taxonomy" id="37682"/>
    <lineage>
        <taxon>Eukaryota</taxon>
        <taxon>Viridiplantae</taxon>
        <taxon>Streptophyta</taxon>
        <taxon>Embryophyta</taxon>
        <taxon>Tracheophyta</taxon>
        <taxon>Spermatophyta</taxon>
        <taxon>Magnoliopsida</taxon>
        <taxon>Liliopsida</taxon>
        <taxon>Poales</taxon>
        <taxon>Poaceae</taxon>
        <taxon>BOP clade</taxon>
        <taxon>Pooideae</taxon>
        <taxon>Triticodae</taxon>
        <taxon>Triticeae</taxon>
        <taxon>Triticinae</taxon>
        <taxon>Aegilops</taxon>
    </lineage>
</organism>
<sequence>MPPRYIRPPVVGLSLLWCRRSMEWEELKMKARQFLNVVMRRSGSGSLYTVSRIKPGEQLFYRSTAEAQAAAAAQPKEENTPPPSPAVAPKMPPPRLKFEAYRVDGPRLDFLPFYGRGGGGDGRILSMDSAGNTVLCDAGSCSVQPVACLNEPKGDSPVSFSITRAESSRQALYVMDRFPSPGNAFNFEALIYGKNCWEWRRLPPPPYVNDSAYECTAIQSYMLLGDGSTICVSSAGLIGTYCFDTVSCTWEKAGRWTLPFHGRAEHVPELRDLWFGMAGNDANNLCALDLSNLGRAPKLLHDWQVLDTPHGWVQTRGSLLYLGAGRFCIFGKFDTGEQDDQGNPSNTAAVLTGVEVVLEGSSELQMVKHKSFISYAGIQCVL</sequence>
<dbReference type="EnsemblPlants" id="EMT32443">
    <property type="protein sequence ID" value="EMT32443"/>
    <property type="gene ID" value="F775_11621"/>
</dbReference>
<dbReference type="InterPro" id="IPR012871">
    <property type="entry name" value="DUF1668_ORYSA"/>
</dbReference>
<dbReference type="Pfam" id="PF07893">
    <property type="entry name" value="DUF1668"/>
    <property type="match status" value="1"/>
</dbReference>